<evidence type="ECO:0000256" key="5">
    <source>
        <dbReference type="ARBA" id="ARBA00023237"/>
    </source>
</evidence>
<keyword evidence="4 8" id="KW-0564">Palmitate</keyword>
<evidence type="ECO:0000256" key="6">
    <source>
        <dbReference type="ARBA" id="ARBA00023288"/>
    </source>
</evidence>
<comment type="caution">
    <text evidence="12">The sequence shown here is derived from an EMBL/GenBank/DDBJ whole genome shotgun (WGS) entry which is preliminary data.</text>
</comment>
<evidence type="ECO:0000256" key="10">
    <source>
        <dbReference type="SAM" id="SignalP"/>
    </source>
</evidence>
<proteinExistence type="predicted"/>
<evidence type="ECO:0000256" key="1">
    <source>
        <dbReference type="ARBA" id="ARBA00022729"/>
    </source>
</evidence>
<feature type="region of interest" description="Disordered" evidence="9">
    <location>
        <begin position="56"/>
        <end position="78"/>
    </location>
</feature>
<feature type="signal peptide" evidence="10">
    <location>
        <begin position="1"/>
        <end position="19"/>
    </location>
</feature>
<keyword evidence="13" id="KW-1185">Reference proteome</keyword>
<keyword evidence="6 8" id="KW-0449">Lipoprotein</keyword>
<keyword evidence="1 10" id="KW-0732">Signal</keyword>
<evidence type="ECO:0000313" key="12">
    <source>
        <dbReference type="EMBL" id="EGY27932.1"/>
    </source>
</evidence>
<keyword evidence="3" id="KW-0472">Membrane</keyword>
<feature type="modified residue" description="N6-murein peptidoglycan lysine" evidence="7">
    <location>
        <position position="78"/>
    </location>
</feature>
<dbReference type="InterPro" id="IPR016367">
    <property type="entry name" value="MOM_Lpp"/>
</dbReference>
<dbReference type="Gene3D" id="1.20.5.190">
    <property type="match status" value="1"/>
</dbReference>
<evidence type="ECO:0000256" key="9">
    <source>
        <dbReference type="SAM" id="MobiDB-lite"/>
    </source>
</evidence>
<protein>
    <submittedName>
        <fullName evidence="12">Murein lipoprotein</fullName>
    </submittedName>
</protein>
<dbReference type="PANTHER" id="PTHR38763">
    <property type="entry name" value="MAJOR OUTER MEMBRANE PROLIPOPROTEIN LPP"/>
    <property type="match status" value="1"/>
</dbReference>
<feature type="chain" id="PRO_5003430479" evidence="10">
    <location>
        <begin position="20"/>
        <end position="78"/>
    </location>
</feature>
<evidence type="ECO:0000256" key="8">
    <source>
        <dbReference type="PIRSR" id="PIRSR002855-2"/>
    </source>
</evidence>
<dbReference type="Pfam" id="PF04728">
    <property type="entry name" value="LPP"/>
    <property type="match status" value="1"/>
</dbReference>
<dbReference type="SUPFAM" id="SSF58042">
    <property type="entry name" value="Outer membrane lipoprotein"/>
    <property type="match status" value="1"/>
</dbReference>
<sequence length="78" mass="8810">MKMTQLVFGTIILSSTLLAGCSNRADIERLSSDVQMLNSKVDQISGEMSTVRSEVQDLKRDTAHQKQRLNNKAHSYRK</sequence>
<accession>G2H248</accession>
<dbReference type="GO" id="GO:0019867">
    <property type="term" value="C:outer membrane"/>
    <property type="evidence" value="ECO:0007669"/>
    <property type="project" value="InterPro"/>
</dbReference>
<reference evidence="12 13" key="1">
    <citation type="journal article" date="2012" name="Genome Res.">
        <title>Genomic basis of endosymbiont-conferred protection against an insect parasitoid.</title>
        <authorList>
            <person name="Hansen A.K."/>
            <person name="Vorburger C."/>
            <person name="Moran N.A."/>
        </authorList>
    </citation>
    <scope>NUCLEOTIDE SEQUENCE [LARGE SCALE GENOMIC DNA]</scope>
    <source>
        <strain evidence="13">R5.15</strain>
    </source>
</reference>
<evidence type="ECO:0000256" key="4">
    <source>
        <dbReference type="ARBA" id="ARBA00023139"/>
    </source>
</evidence>
<dbReference type="EMBL" id="AGCA01000509">
    <property type="protein sequence ID" value="EGY27932.1"/>
    <property type="molecule type" value="Genomic_DNA"/>
</dbReference>
<dbReference type="PANTHER" id="PTHR38763:SF1">
    <property type="entry name" value="MAJOR OUTER MEMBRANE LIPOPROTEIN LPP"/>
    <property type="match status" value="1"/>
</dbReference>
<feature type="compositionally biased region" description="Basic residues" evidence="9">
    <location>
        <begin position="65"/>
        <end position="78"/>
    </location>
</feature>
<dbReference type="InterPro" id="IPR006817">
    <property type="entry name" value="Lipoprotein_leucine-zipper_dom"/>
</dbReference>
<dbReference type="Proteomes" id="UP000004116">
    <property type="component" value="Unassembled WGS sequence"/>
</dbReference>
<dbReference type="AlphaFoldDB" id="G2H248"/>
<evidence type="ECO:0000259" key="11">
    <source>
        <dbReference type="Pfam" id="PF04728"/>
    </source>
</evidence>
<evidence type="ECO:0000256" key="3">
    <source>
        <dbReference type="ARBA" id="ARBA00023136"/>
    </source>
</evidence>
<dbReference type="PIRSF" id="PIRSF002855">
    <property type="entry name" value="Murein-lipoprotein"/>
    <property type="match status" value="1"/>
</dbReference>
<feature type="domain" description="Lipoprotein leucine-zipper" evidence="11">
    <location>
        <begin position="27"/>
        <end position="78"/>
    </location>
</feature>
<organism evidence="12 13">
    <name type="scientific">Candidatus Regiella insecticola 5.15</name>
    <dbReference type="NCBI Taxonomy" id="1005043"/>
    <lineage>
        <taxon>Bacteria</taxon>
        <taxon>Pseudomonadati</taxon>
        <taxon>Pseudomonadota</taxon>
        <taxon>Gammaproteobacteria</taxon>
        <taxon>Enterobacterales</taxon>
        <taxon>Enterobacteriaceae</taxon>
        <taxon>aphid secondary symbionts</taxon>
        <taxon>Candidatus Regiella</taxon>
    </lineage>
</organism>
<dbReference type="PROSITE" id="PS51257">
    <property type="entry name" value="PROKAR_LIPOPROTEIN"/>
    <property type="match status" value="1"/>
</dbReference>
<feature type="lipid moiety-binding region" description="S-diacylglycerol cysteine" evidence="8">
    <location>
        <position position="21"/>
    </location>
</feature>
<dbReference type="NCBIfam" id="NF040598">
    <property type="entry name" value="Ala_zip_lipo"/>
    <property type="match status" value="1"/>
</dbReference>
<name>G2H248_9ENTR</name>
<dbReference type="RefSeq" id="WP_006707774.1">
    <property type="nucleotide sequence ID" value="NZ_AGCA01000509.1"/>
</dbReference>
<dbReference type="OrthoDB" id="6567756at2"/>
<evidence type="ECO:0000256" key="7">
    <source>
        <dbReference type="PIRSR" id="PIRSR002855-1"/>
    </source>
</evidence>
<evidence type="ECO:0000256" key="2">
    <source>
        <dbReference type="ARBA" id="ARBA00023088"/>
    </source>
</evidence>
<keyword evidence="2 7" id="KW-0572">Peptidoglycan-anchor</keyword>
<gene>
    <name evidence="12" type="ORF">Rin_00021450</name>
</gene>
<keyword evidence="5" id="KW-0998">Cell outer membrane</keyword>
<evidence type="ECO:0000313" key="13">
    <source>
        <dbReference type="Proteomes" id="UP000004116"/>
    </source>
</evidence>